<comment type="function">
    <text evidence="7">The UvrABC repair system catalyzes the recognition and processing of DNA lesions. UvrC both incises the 5' and 3' sides of the lesion. The N-terminal half is responsible for the 3' incision and the C-terminal half is responsible for the 5' incision.</text>
</comment>
<evidence type="ECO:0000256" key="2">
    <source>
        <dbReference type="ARBA" id="ARBA00022763"/>
    </source>
</evidence>
<feature type="domain" description="UvrC family homology region profile" evidence="10">
    <location>
        <begin position="254"/>
        <end position="480"/>
    </location>
</feature>
<dbReference type="HAMAP" id="MF_00203">
    <property type="entry name" value="UvrC"/>
    <property type="match status" value="1"/>
</dbReference>
<evidence type="ECO:0000313" key="11">
    <source>
        <dbReference type="EMBL" id="ALA56958.1"/>
    </source>
</evidence>
<dbReference type="OrthoDB" id="9804933at2"/>
<dbReference type="KEGG" id="nmv:NITMOv2_0522"/>
<dbReference type="AlphaFoldDB" id="A0A0K2G7N2"/>
<evidence type="ECO:0000256" key="6">
    <source>
        <dbReference type="ARBA" id="ARBA00023236"/>
    </source>
</evidence>
<evidence type="ECO:0000259" key="8">
    <source>
        <dbReference type="PROSITE" id="PS50151"/>
    </source>
</evidence>
<dbReference type="Gene3D" id="3.40.1440.10">
    <property type="entry name" value="GIY-YIG endonuclease"/>
    <property type="match status" value="1"/>
</dbReference>
<dbReference type="PATRIC" id="fig|42253.5.peg.518"/>
<dbReference type="Pfam" id="PF02151">
    <property type="entry name" value="UVR"/>
    <property type="match status" value="1"/>
</dbReference>
<evidence type="ECO:0000256" key="7">
    <source>
        <dbReference type="HAMAP-Rule" id="MF_00203"/>
    </source>
</evidence>
<dbReference type="InterPro" id="IPR035901">
    <property type="entry name" value="GIY-YIG_endonuc_sf"/>
</dbReference>
<dbReference type="PROSITE" id="PS50151">
    <property type="entry name" value="UVR"/>
    <property type="match status" value="1"/>
</dbReference>
<dbReference type="NCBIfam" id="NF001824">
    <property type="entry name" value="PRK00558.1-5"/>
    <property type="match status" value="1"/>
</dbReference>
<dbReference type="GO" id="GO:0009432">
    <property type="term" value="P:SOS response"/>
    <property type="evidence" value="ECO:0007669"/>
    <property type="project" value="UniProtKB-UniRule"/>
</dbReference>
<comment type="subunit">
    <text evidence="7">Interacts with UvrB in an incision complex.</text>
</comment>
<dbReference type="Pfam" id="PF01541">
    <property type="entry name" value="GIY-YIG"/>
    <property type="match status" value="1"/>
</dbReference>
<dbReference type="STRING" id="42253.NITMOv2_0522"/>
<keyword evidence="3 7" id="KW-0228">DNA excision</keyword>
<dbReference type="Pfam" id="PF22920">
    <property type="entry name" value="UvrC_RNaseH"/>
    <property type="match status" value="1"/>
</dbReference>
<name>A0A0K2G7N2_NITMO</name>
<dbReference type="GO" id="GO:0006289">
    <property type="term" value="P:nucleotide-excision repair"/>
    <property type="evidence" value="ECO:0007669"/>
    <property type="project" value="UniProtKB-UniRule"/>
</dbReference>
<dbReference type="SMART" id="SM00465">
    <property type="entry name" value="GIYc"/>
    <property type="match status" value="1"/>
</dbReference>
<evidence type="ECO:0000256" key="3">
    <source>
        <dbReference type="ARBA" id="ARBA00022769"/>
    </source>
</evidence>
<evidence type="ECO:0000259" key="9">
    <source>
        <dbReference type="PROSITE" id="PS50164"/>
    </source>
</evidence>
<dbReference type="GO" id="GO:0003677">
    <property type="term" value="F:DNA binding"/>
    <property type="evidence" value="ECO:0007669"/>
    <property type="project" value="UniProtKB-UniRule"/>
</dbReference>
<dbReference type="NCBIfam" id="TIGR00194">
    <property type="entry name" value="uvrC"/>
    <property type="match status" value="1"/>
</dbReference>
<gene>
    <name evidence="7 11" type="primary">uvrC</name>
    <name evidence="11" type="ORF">NITMOv2_0522</name>
</gene>
<sequence length="607" mass="68318">MTTTLQSKLDHLPDNPGVYLFKDAQGEILYVGKAAVLADRVRSYFQKGVDHNPKTSLLVNQIADLETMVTRSELEALILESNLVKRHRPRFNIVLRDDKQYPYVRLPIKEDFPRLSIVRRVQKDGALYYGPYTPANALRETLKIIKHVFPLATCSIDIDGTADRACIEFEIKRCMAPCTGNQTKEEYHQIVKQVRQFLEGRDHELLDDLRARMETAAEREEFEEAARLRDRLFKVERMLEKQRITQTSATDQDVIGLARQGAAVDLQILFVRGGLLIGRKDFFWPQSAETPDEELVRSAIEQFYNKDGQPPKELLIPIQLEDAALIEQWLTDKRGSAVRVVAPERGGKHQLVRLAEENAAAAAAEHLRDVEIERQAGEELKRLLHLDRAPRRIEGFDISNTMGNQSVASMVVWDDGQMKKADYRRFKIRTVAGANDFASMQEVVTRRYGTNTLDGSETTEHLARPDLILIDGGLGQLAAAIEGLRAVGQDRIPLVGLAKARGEKDERVFLAGRKNPIILKAHSPATHLLQRIRDEAHRFAITYHRKLRGKALVASKLDQVIGIGEIRRASLLKTFGTPARVAEATDDELRAAGLDTATIAQLRASLS</sequence>
<organism evidence="11 12">
    <name type="scientific">Nitrospira moscoviensis</name>
    <dbReference type="NCBI Taxonomy" id="42253"/>
    <lineage>
        <taxon>Bacteria</taxon>
        <taxon>Pseudomonadati</taxon>
        <taxon>Nitrospirota</taxon>
        <taxon>Nitrospiria</taxon>
        <taxon>Nitrospirales</taxon>
        <taxon>Nitrospiraceae</taxon>
        <taxon>Nitrospira</taxon>
    </lineage>
</organism>
<dbReference type="Pfam" id="PF08459">
    <property type="entry name" value="UvrC_RNaseH_dom"/>
    <property type="match status" value="1"/>
</dbReference>
<dbReference type="GO" id="GO:0009381">
    <property type="term" value="F:excinuclease ABC activity"/>
    <property type="evidence" value="ECO:0007669"/>
    <property type="project" value="UniProtKB-UniRule"/>
</dbReference>
<evidence type="ECO:0000313" key="12">
    <source>
        <dbReference type="Proteomes" id="UP000069205"/>
    </source>
</evidence>
<evidence type="ECO:0000256" key="5">
    <source>
        <dbReference type="ARBA" id="ARBA00023204"/>
    </source>
</evidence>
<keyword evidence="2 7" id="KW-0227">DNA damage</keyword>
<dbReference type="GO" id="GO:0009380">
    <property type="term" value="C:excinuclease repair complex"/>
    <property type="evidence" value="ECO:0007669"/>
    <property type="project" value="InterPro"/>
</dbReference>
<dbReference type="SUPFAM" id="SSF47781">
    <property type="entry name" value="RuvA domain 2-like"/>
    <property type="match status" value="1"/>
</dbReference>
<proteinExistence type="inferred from homology"/>
<dbReference type="InterPro" id="IPR010994">
    <property type="entry name" value="RuvA_2-like"/>
</dbReference>
<dbReference type="Gene3D" id="1.10.150.20">
    <property type="entry name" value="5' to 3' exonuclease, C-terminal subdomain"/>
    <property type="match status" value="1"/>
</dbReference>
<comment type="subcellular location">
    <subcellularLocation>
        <location evidence="7">Cytoplasm</location>
    </subcellularLocation>
</comment>
<keyword evidence="5 7" id="KW-0234">DNA repair</keyword>
<dbReference type="InterPro" id="IPR000305">
    <property type="entry name" value="GIY-YIG_endonuc"/>
</dbReference>
<keyword evidence="12" id="KW-1185">Reference proteome</keyword>
<evidence type="ECO:0000256" key="1">
    <source>
        <dbReference type="ARBA" id="ARBA00022490"/>
    </source>
</evidence>
<keyword evidence="6 7" id="KW-0742">SOS response</keyword>
<dbReference type="PANTHER" id="PTHR30562:SF1">
    <property type="entry name" value="UVRABC SYSTEM PROTEIN C"/>
    <property type="match status" value="1"/>
</dbReference>
<dbReference type="InterPro" id="IPR050066">
    <property type="entry name" value="UvrABC_protein_C"/>
</dbReference>
<dbReference type="InterPro" id="IPR038476">
    <property type="entry name" value="UvrC_RNase_H_dom_sf"/>
</dbReference>
<dbReference type="FunFam" id="3.40.1440.10:FF:000001">
    <property type="entry name" value="UvrABC system protein C"/>
    <property type="match status" value="1"/>
</dbReference>
<dbReference type="CDD" id="cd10434">
    <property type="entry name" value="GIY-YIG_UvrC_Cho"/>
    <property type="match status" value="1"/>
</dbReference>
<accession>A0A0K2G7N2</accession>
<dbReference type="GO" id="GO:0005737">
    <property type="term" value="C:cytoplasm"/>
    <property type="evidence" value="ECO:0007669"/>
    <property type="project" value="UniProtKB-SubCell"/>
</dbReference>
<dbReference type="Gene3D" id="3.30.420.340">
    <property type="entry name" value="UvrC, RNAse H endonuclease domain"/>
    <property type="match status" value="1"/>
</dbReference>
<evidence type="ECO:0000259" key="10">
    <source>
        <dbReference type="PROSITE" id="PS50165"/>
    </source>
</evidence>
<comment type="similarity">
    <text evidence="7">Belongs to the UvrC family.</text>
</comment>
<dbReference type="InterPro" id="IPR001943">
    <property type="entry name" value="UVR_dom"/>
</dbReference>
<dbReference type="RefSeq" id="WP_053378370.1">
    <property type="nucleotide sequence ID" value="NZ_CP011801.1"/>
</dbReference>
<dbReference type="Gene3D" id="4.10.860.10">
    <property type="entry name" value="UVR domain"/>
    <property type="match status" value="1"/>
</dbReference>
<keyword evidence="4 7" id="KW-0267">Excision nuclease</keyword>
<dbReference type="PROSITE" id="PS50165">
    <property type="entry name" value="UVRC"/>
    <property type="match status" value="1"/>
</dbReference>
<feature type="domain" description="GIY-YIG" evidence="9">
    <location>
        <begin position="14"/>
        <end position="93"/>
    </location>
</feature>
<dbReference type="Proteomes" id="UP000069205">
    <property type="component" value="Chromosome"/>
</dbReference>
<protein>
    <recommendedName>
        <fullName evidence="7">UvrABC system protein C</fullName>
        <shortName evidence="7">Protein UvrC</shortName>
    </recommendedName>
    <alternativeName>
        <fullName evidence="7">Excinuclease ABC subunit C</fullName>
    </alternativeName>
</protein>
<dbReference type="InterPro" id="IPR036876">
    <property type="entry name" value="UVR_dom_sf"/>
</dbReference>
<dbReference type="InterPro" id="IPR047296">
    <property type="entry name" value="GIY-YIG_UvrC_Cho"/>
</dbReference>
<dbReference type="InterPro" id="IPR004791">
    <property type="entry name" value="UvrC"/>
</dbReference>
<dbReference type="EMBL" id="CP011801">
    <property type="protein sequence ID" value="ALA56958.1"/>
    <property type="molecule type" value="Genomic_DNA"/>
</dbReference>
<evidence type="ECO:0000256" key="4">
    <source>
        <dbReference type="ARBA" id="ARBA00022881"/>
    </source>
</evidence>
<dbReference type="SUPFAM" id="SSF82771">
    <property type="entry name" value="GIY-YIG endonuclease"/>
    <property type="match status" value="1"/>
</dbReference>
<keyword evidence="1 7" id="KW-0963">Cytoplasm</keyword>
<feature type="domain" description="UVR" evidence="8">
    <location>
        <begin position="203"/>
        <end position="238"/>
    </location>
</feature>
<dbReference type="PANTHER" id="PTHR30562">
    <property type="entry name" value="UVRC/OXIDOREDUCTASE"/>
    <property type="match status" value="1"/>
</dbReference>
<dbReference type="PROSITE" id="PS50164">
    <property type="entry name" value="GIY_YIG"/>
    <property type="match status" value="1"/>
</dbReference>
<dbReference type="SUPFAM" id="SSF46600">
    <property type="entry name" value="C-terminal UvrC-binding domain of UvrB"/>
    <property type="match status" value="1"/>
</dbReference>
<dbReference type="InterPro" id="IPR001162">
    <property type="entry name" value="UvrC_RNase_H_dom"/>
</dbReference>
<reference evidence="11 12" key="1">
    <citation type="journal article" date="2015" name="Proc. Natl. Acad. Sci. U.S.A.">
        <title>Expanded metabolic versatility of ubiquitous nitrite-oxidizing bacteria from the genus Nitrospira.</title>
        <authorList>
            <person name="Koch H."/>
            <person name="Lucker S."/>
            <person name="Albertsen M."/>
            <person name="Kitzinger K."/>
            <person name="Herbold C."/>
            <person name="Spieck E."/>
            <person name="Nielsen P.H."/>
            <person name="Wagner M."/>
            <person name="Daims H."/>
        </authorList>
    </citation>
    <scope>NUCLEOTIDE SEQUENCE [LARGE SCALE GENOMIC DNA]</scope>
    <source>
        <strain evidence="11 12">NSP M-1</strain>
    </source>
</reference>